<comment type="caution">
    <text evidence="1">The sequence shown here is derived from an EMBL/GenBank/DDBJ whole genome shotgun (WGS) entry which is preliminary data.</text>
</comment>
<evidence type="ECO:0000313" key="2">
    <source>
        <dbReference type="Proteomes" id="UP000240569"/>
    </source>
</evidence>
<protein>
    <submittedName>
        <fullName evidence="1">Uncharacterized protein</fullName>
    </submittedName>
</protein>
<proteinExistence type="predicted"/>
<gene>
    <name evidence="1" type="ORF">B9Q02_08380</name>
</gene>
<organism evidence="1 2">
    <name type="scientific">Candidatus Marsarchaeota G1 archaeon BE_D</name>
    <dbReference type="NCBI Taxonomy" id="1978156"/>
    <lineage>
        <taxon>Archaea</taxon>
        <taxon>Candidatus Marsarchaeota</taxon>
        <taxon>Candidatus Marsarchaeota group 1</taxon>
    </lineage>
</organism>
<accession>A0A2R6AEU5</accession>
<dbReference type="Proteomes" id="UP000240569">
    <property type="component" value="Unassembled WGS sequence"/>
</dbReference>
<reference evidence="1 2" key="1">
    <citation type="submission" date="2017-04" db="EMBL/GenBank/DDBJ databases">
        <title>Novel microbial lineages endemic to geothermal iron-oxide mats fill important gaps in the evolutionary history of Archaea.</title>
        <authorList>
            <person name="Jay Z.J."/>
            <person name="Beam J.P."/>
            <person name="Dlakic M."/>
            <person name="Rusch D.B."/>
            <person name="Kozubal M.A."/>
            <person name="Inskeep W.P."/>
        </authorList>
    </citation>
    <scope>NUCLEOTIDE SEQUENCE [LARGE SCALE GENOMIC DNA]</scope>
    <source>
        <strain evidence="1">BE_D</strain>
    </source>
</reference>
<name>A0A2R6AEU5_9ARCH</name>
<dbReference type="EMBL" id="NEXD01000057">
    <property type="protein sequence ID" value="PSN84902.1"/>
    <property type="molecule type" value="Genomic_DNA"/>
</dbReference>
<dbReference type="AlphaFoldDB" id="A0A2R6AEU5"/>
<evidence type="ECO:0000313" key="1">
    <source>
        <dbReference type="EMBL" id="PSN84902.1"/>
    </source>
</evidence>
<sequence length="63" mass="7004">MKETFFLKLCSTPILSRERSSGFGCSPSLEVECSGVKKVEASRRHRAIAVNCGGRPVYVQWTL</sequence>